<evidence type="ECO:0000313" key="3">
    <source>
        <dbReference type="Proteomes" id="UP000177817"/>
    </source>
</evidence>
<dbReference type="GO" id="GO:0008803">
    <property type="term" value="F:bis(5'-nucleosyl)-tetraphosphatase (symmetrical) activity"/>
    <property type="evidence" value="ECO:0007669"/>
    <property type="project" value="TreeGrafter"/>
</dbReference>
<gene>
    <name evidence="2" type="ORF">A2677_04230</name>
</gene>
<dbReference type="EMBL" id="MHKK01000015">
    <property type="protein sequence ID" value="OGY90208.1"/>
    <property type="molecule type" value="Genomic_DNA"/>
</dbReference>
<name>A0A1G2BM09_9BACT</name>
<organism evidence="2 3">
    <name type="scientific">Candidatus Komeilibacteria bacterium RIFCSPHIGHO2_01_FULL_52_14</name>
    <dbReference type="NCBI Taxonomy" id="1798549"/>
    <lineage>
        <taxon>Bacteria</taxon>
        <taxon>Candidatus Komeiliibacteriota</taxon>
    </lineage>
</organism>
<dbReference type="InterPro" id="IPR004843">
    <property type="entry name" value="Calcineurin-like_PHP"/>
</dbReference>
<comment type="caution">
    <text evidence="2">The sequence shown here is derived from an EMBL/GenBank/DDBJ whole genome shotgun (WGS) entry which is preliminary data.</text>
</comment>
<reference evidence="2 3" key="1">
    <citation type="journal article" date="2016" name="Nat. Commun.">
        <title>Thousands of microbial genomes shed light on interconnected biogeochemical processes in an aquifer system.</title>
        <authorList>
            <person name="Anantharaman K."/>
            <person name="Brown C.T."/>
            <person name="Hug L.A."/>
            <person name="Sharon I."/>
            <person name="Castelle C.J."/>
            <person name="Probst A.J."/>
            <person name="Thomas B.C."/>
            <person name="Singh A."/>
            <person name="Wilkins M.J."/>
            <person name="Karaoz U."/>
            <person name="Brodie E.L."/>
            <person name="Williams K.H."/>
            <person name="Hubbard S.S."/>
            <person name="Banfield J.F."/>
        </authorList>
    </citation>
    <scope>NUCLEOTIDE SEQUENCE [LARGE SCALE GENOMIC DNA]</scope>
</reference>
<dbReference type="Pfam" id="PF00149">
    <property type="entry name" value="Metallophos"/>
    <property type="match status" value="1"/>
</dbReference>
<protein>
    <recommendedName>
        <fullName evidence="1">Calcineurin-like phosphoesterase domain-containing protein</fullName>
    </recommendedName>
</protein>
<sequence length="230" mass="26526">MNYIVGDVHANSEELRKLLVKIRPTRDDTLIFLGDYIDKNVHTKDTLDTLETLQSESNCIFIKGNHDFVWDRYLNHGELQRNAFLLKYGGVEALTGLCDSPASMIGDNKIELIKDLLADYLKLIPKMRDYHLVDKYLAIHAGLKHDQIHQSPLIFTEENYFLRMDKDEINPKYLDRYRIVAGHTQFGLEPTITPTYINIDLGAGYGYYLAAFCIEDKRVYRSDGAVFDVK</sequence>
<dbReference type="Proteomes" id="UP000177817">
    <property type="component" value="Unassembled WGS sequence"/>
</dbReference>
<dbReference type="GO" id="GO:0016791">
    <property type="term" value="F:phosphatase activity"/>
    <property type="evidence" value="ECO:0007669"/>
    <property type="project" value="TreeGrafter"/>
</dbReference>
<dbReference type="InterPro" id="IPR050126">
    <property type="entry name" value="Ap4A_hydrolase"/>
</dbReference>
<accession>A0A1G2BM09</accession>
<dbReference type="PANTHER" id="PTHR42850">
    <property type="entry name" value="METALLOPHOSPHOESTERASE"/>
    <property type="match status" value="1"/>
</dbReference>
<dbReference type="Gene3D" id="3.60.21.10">
    <property type="match status" value="1"/>
</dbReference>
<proteinExistence type="predicted"/>
<dbReference type="PANTHER" id="PTHR42850:SF4">
    <property type="entry name" value="ZINC-DEPENDENT ENDOPOLYPHOSPHATASE"/>
    <property type="match status" value="1"/>
</dbReference>
<evidence type="ECO:0000259" key="1">
    <source>
        <dbReference type="Pfam" id="PF00149"/>
    </source>
</evidence>
<evidence type="ECO:0000313" key="2">
    <source>
        <dbReference type="EMBL" id="OGY90208.1"/>
    </source>
</evidence>
<dbReference type="AlphaFoldDB" id="A0A1G2BM09"/>
<dbReference type="InterPro" id="IPR029052">
    <property type="entry name" value="Metallo-depent_PP-like"/>
</dbReference>
<dbReference type="GO" id="GO:0005737">
    <property type="term" value="C:cytoplasm"/>
    <property type="evidence" value="ECO:0007669"/>
    <property type="project" value="TreeGrafter"/>
</dbReference>
<dbReference type="GO" id="GO:0110154">
    <property type="term" value="P:RNA decapping"/>
    <property type="evidence" value="ECO:0007669"/>
    <property type="project" value="TreeGrafter"/>
</dbReference>
<feature type="domain" description="Calcineurin-like phosphoesterase" evidence="1">
    <location>
        <begin position="4"/>
        <end position="99"/>
    </location>
</feature>
<dbReference type="SUPFAM" id="SSF56300">
    <property type="entry name" value="Metallo-dependent phosphatases"/>
    <property type="match status" value="1"/>
</dbReference>